<dbReference type="PANTHER" id="PTHR46888:SF1">
    <property type="entry name" value="RIBONUCLEASE H"/>
    <property type="match status" value="1"/>
</dbReference>
<accession>A0A8X6T222</accession>
<evidence type="ECO:0000313" key="3">
    <source>
        <dbReference type="EMBL" id="GFY21555.1"/>
    </source>
</evidence>
<feature type="compositionally biased region" description="Basic residues" evidence="2">
    <location>
        <begin position="67"/>
        <end position="77"/>
    </location>
</feature>
<dbReference type="PANTHER" id="PTHR46888">
    <property type="entry name" value="ZINC KNUCKLE DOMAINCONTAINING PROTEIN-RELATED"/>
    <property type="match status" value="1"/>
</dbReference>
<sequence>MSSFLGFCEWNTRNRWRDGQVCPDVDKELWRLGPDGSAVFWRWTSVSRCGQGTMAPWARRLGPEKKRKERKRKKRARKRRELVLLGSGEENPRVLFRDADQESKTRMRNNALRTGPRQAVELRKGDLLEVRRELGVEVNGDQTKVEIKDMILQSDKNDMETIKAVMEEILEEKEREYELERLRLSNASEMAKKEKVAEDRWVYQLIPLLPIEIAEIVAKEPFEKSDDYPHIKNLLLARFQLTPIALRDRFESHQRRPGAMWADLVFELRSYLDNWLAGMKVGDFAALKELLVTEQIKKRAPSELVDHFLDSWDGFKEAKSLAEKLDHFEAIRRVHKKTGPTKTWERRTFDKQPLESKNKSAHFSGKGKNIGPLNRDPYKHEGGEDDSFIIPAFEGEGGKSLAKVNGVEFKEEVLFLGHRIGSGNRINDLANVCILSGKRTAEVSEPVNKCRPLINPVVNKSVENATSCDFEKKNCDPPVRYTNVSHPSEVGRKEFNVNRSSDCDVEMKVGVCEGRVKTVAMGAQRVINLDNIGDGSLELKRDKGVANPEGLICENSCEEKYTLGTLMGCEKQLTVKRESFRNHTIAKIAGPLKGKENTCKADVRTCLEDGLAMRLPLSEPREIYKASLATDNRSNIGSEFTFEIDLPGKRDRSTIYRLNLIKLYRRKPELANLVMENSSEGIDSETLYSVKLFMDFGFQGNLRKSQLYFKLPPDRSSYLRMINAKKKERFLPGPGTIVLRQKDINLVTGKPFRIKICCSSQMLINSLREDTEYLLDLGVNGMGQSNRTLPVVWLGRVNRYPYPRIKCIKYGNLNQVTRAEIYFFNRSLVEKINAASWVTVLDLWKWYFRRSLLMNYPKHTTCVMPVGMYIIKKSRFKFLCAYDECNLTTRILRLLEPIEVPRMVDRDILMEIWKNRVKKIDFVLKWLSRVGSEDGPTKGKLETWASLFRVDGFVNEILETGGVMDKCVQMWTRNYGALGQTARVCFGVGQVCPDVDKELWRLGPDGSGVFWRVMRQ</sequence>
<keyword evidence="1" id="KW-0175">Coiled coil</keyword>
<evidence type="ECO:0000256" key="2">
    <source>
        <dbReference type="SAM" id="MobiDB-lite"/>
    </source>
</evidence>
<dbReference type="Proteomes" id="UP000887159">
    <property type="component" value="Unassembled WGS sequence"/>
</dbReference>
<protein>
    <submittedName>
        <fullName evidence="3">Uncharacterized protein</fullName>
    </submittedName>
</protein>
<keyword evidence="4" id="KW-1185">Reference proteome</keyword>
<comment type="caution">
    <text evidence="3">The sequence shown here is derived from an EMBL/GenBank/DDBJ whole genome shotgun (WGS) entry which is preliminary data.</text>
</comment>
<feature type="coiled-coil region" evidence="1">
    <location>
        <begin position="152"/>
        <end position="190"/>
    </location>
</feature>
<dbReference type="AlphaFoldDB" id="A0A8X6T222"/>
<evidence type="ECO:0000313" key="4">
    <source>
        <dbReference type="Proteomes" id="UP000887159"/>
    </source>
</evidence>
<gene>
    <name evidence="3" type="primary">NCL1_44347</name>
    <name evidence="3" type="ORF">TNCV_1167001</name>
</gene>
<feature type="region of interest" description="Disordered" evidence="2">
    <location>
        <begin position="58"/>
        <end position="77"/>
    </location>
</feature>
<feature type="region of interest" description="Disordered" evidence="2">
    <location>
        <begin position="355"/>
        <end position="374"/>
    </location>
</feature>
<proteinExistence type="predicted"/>
<evidence type="ECO:0000256" key="1">
    <source>
        <dbReference type="SAM" id="Coils"/>
    </source>
</evidence>
<dbReference type="EMBL" id="BMAU01021358">
    <property type="protein sequence ID" value="GFY21555.1"/>
    <property type="molecule type" value="Genomic_DNA"/>
</dbReference>
<reference evidence="3" key="1">
    <citation type="submission" date="2020-08" db="EMBL/GenBank/DDBJ databases">
        <title>Multicomponent nature underlies the extraordinary mechanical properties of spider dragline silk.</title>
        <authorList>
            <person name="Kono N."/>
            <person name="Nakamura H."/>
            <person name="Mori M."/>
            <person name="Yoshida Y."/>
            <person name="Ohtoshi R."/>
            <person name="Malay A.D."/>
            <person name="Moran D.A.P."/>
            <person name="Tomita M."/>
            <person name="Numata K."/>
            <person name="Arakawa K."/>
        </authorList>
    </citation>
    <scope>NUCLEOTIDE SEQUENCE</scope>
</reference>
<organism evidence="3 4">
    <name type="scientific">Trichonephila clavipes</name>
    <name type="common">Golden silk orbweaver</name>
    <name type="synonym">Nephila clavipes</name>
    <dbReference type="NCBI Taxonomy" id="2585209"/>
    <lineage>
        <taxon>Eukaryota</taxon>
        <taxon>Metazoa</taxon>
        <taxon>Ecdysozoa</taxon>
        <taxon>Arthropoda</taxon>
        <taxon>Chelicerata</taxon>
        <taxon>Arachnida</taxon>
        <taxon>Araneae</taxon>
        <taxon>Araneomorphae</taxon>
        <taxon>Entelegynae</taxon>
        <taxon>Araneoidea</taxon>
        <taxon>Nephilidae</taxon>
        <taxon>Trichonephila</taxon>
    </lineage>
</organism>
<name>A0A8X6T222_TRICX</name>